<dbReference type="Proteomes" id="UP000887159">
    <property type="component" value="Unassembled WGS sequence"/>
</dbReference>
<evidence type="ECO:0000256" key="3">
    <source>
        <dbReference type="ARBA" id="ARBA00022801"/>
    </source>
</evidence>
<sequence length="319" mass="37118">MRAYCYQEGIGDFPFLKHPRIQWHYPLFRLKIHSASHPSNQPQNHPIHGQNHHRKEILHVIMDTSPRIDALTLIKEEGKLNPGSSRSFLPRFGDELIPKNPRLAVRDGDFQDNDILIGNNKNEGSFQLTTGNPDLFGFFGKKDTNISKATAAELLNKIFRTFPNTDAVVNHYLPNNTDYTPRMQVADASGDFTLMCPTVFFAEKFAENNNSVYFYLFDHRPRNSPWAEWMGAVHFEEVQFVFGVPMQIPSRYRKIDRLLTRRMIEHWSNFAKNGKPKDSWPLYSKENPTVLYYNTAENQEEGIGPHKDNCDFFRPYFDM</sequence>
<organism evidence="6 7">
    <name type="scientific">Trichonephila clavipes</name>
    <name type="common">Golden silk orbweaver</name>
    <name type="synonym">Nephila clavipes</name>
    <dbReference type="NCBI Taxonomy" id="2585209"/>
    <lineage>
        <taxon>Eukaryota</taxon>
        <taxon>Metazoa</taxon>
        <taxon>Ecdysozoa</taxon>
        <taxon>Arthropoda</taxon>
        <taxon>Chelicerata</taxon>
        <taxon>Arachnida</taxon>
        <taxon>Araneae</taxon>
        <taxon>Araneomorphae</taxon>
        <taxon>Entelegynae</taxon>
        <taxon>Araneoidea</taxon>
        <taxon>Nephilidae</taxon>
        <taxon>Trichonephila</taxon>
    </lineage>
</organism>
<dbReference type="GO" id="GO:0006581">
    <property type="term" value="P:acetylcholine catabolic process"/>
    <property type="evidence" value="ECO:0007669"/>
    <property type="project" value="TreeGrafter"/>
</dbReference>
<dbReference type="PANTHER" id="PTHR43918:SF4">
    <property type="entry name" value="CARBOXYLIC ESTER HYDROLASE"/>
    <property type="match status" value="1"/>
</dbReference>
<dbReference type="EMBL" id="BMAU01021016">
    <property type="protein sequence ID" value="GFX86917.1"/>
    <property type="molecule type" value="Genomic_DNA"/>
</dbReference>
<evidence type="ECO:0000313" key="7">
    <source>
        <dbReference type="Proteomes" id="UP000887159"/>
    </source>
</evidence>
<accession>A0A8X6R6U4</accession>
<keyword evidence="2" id="KW-0719">Serine esterase</keyword>
<dbReference type="InterPro" id="IPR002018">
    <property type="entry name" value="CarbesteraseB"/>
</dbReference>
<keyword evidence="4" id="KW-0325">Glycoprotein</keyword>
<evidence type="ECO:0000313" key="6">
    <source>
        <dbReference type="EMBL" id="GFX86917.1"/>
    </source>
</evidence>
<dbReference type="InterPro" id="IPR050654">
    <property type="entry name" value="AChE-related_enzymes"/>
</dbReference>
<dbReference type="PANTHER" id="PTHR43918">
    <property type="entry name" value="ACETYLCHOLINESTERASE"/>
    <property type="match status" value="1"/>
</dbReference>
<keyword evidence="3" id="KW-0378">Hydrolase</keyword>
<gene>
    <name evidence="6" type="ORF">TNCV_2124641</name>
</gene>
<reference evidence="6" key="1">
    <citation type="submission" date="2020-08" db="EMBL/GenBank/DDBJ databases">
        <title>Multicomponent nature underlies the extraordinary mechanical properties of spider dragline silk.</title>
        <authorList>
            <person name="Kono N."/>
            <person name="Nakamura H."/>
            <person name="Mori M."/>
            <person name="Yoshida Y."/>
            <person name="Ohtoshi R."/>
            <person name="Malay A.D."/>
            <person name="Moran D.A.P."/>
            <person name="Tomita M."/>
            <person name="Numata K."/>
            <person name="Arakawa K."/>
        </authorList>
    </citation>
    <scope>NUCLEOTIDE SEQUENCE</scope>
</reference>
<dbReference type="GO" id="GO:0005615">
    <property type="term" value="C:extracellular space"/>
    <property type="evidence" value="ECO:0007669"/>
    <property type="project" value="TreeGrafter"/>
</dbReference>
<evidence type="ECO:0000256" key="4">
    <source>
        <dbReference type="ARBA" id="ARBA00023180"/>
    </source>
</evidence>
<evidence type="ECO:0000256" key="2">
    <source>
        <dbReference type="ARBA" id="ARBA00022487"/>
    </source>
</evidence>
<comment type="similarity">
    <text evidence="1">Belongs to the type-B carboxylesterase/lipase family.</text>
</comment>
<dbReference type="AlphaFoldDB" id="A0A8X6R6U4"/>
<evidence type="ECO:0000259" key="5">
    <source>
        <dbReference type="Pfam" id="PF00135"/>
    </source>
</evidence>
<name>A0A8X6R6U4_TRICX</name>
<dbReference type="GO" id="GO:0003990">
    <property type="term" value="F:acetylcholinesterase activity"/>
    <property type="evidence" value="ECO:0007669"/>
    <property type="project" value="TreeGrafter"/>
</dbReference>
<dbReference type="SUPFAM" id="SSF53474">
    <property type="entry name" value="alpha/beta-Hydrolases"/>
    <property type="match status" value="1"/>
</dbReference>
<evidence type="ECO:0000256" key="1">
    <source>
        <dbReference type="ARBA" id="ARBA00005964"/>
    </source>
</evidence>
<dbReference type="GO" id="GO:0019695">
    <property type="term" value="P:choline metabolic process"/>
    <property type="evidence" value="ECO:0007669"/>
    <property type="project" value="TreeGrafter"/>
</dbReference>
<protein>
    <submittedName>
        <fullName evidence="6">Acetylcholinesterase-1</fullName>
    </submittedName>
</protein>
<dbReference type="GO" id="GO:0005886">
    <property type="term" value="C:plasma membrane"/>
    <property type="evidence" value="ECO:0007669"/>
    <property type="project" value="TreeGrafter"/>
</dbReference>
<feature type="domain" description="Carboxylesterase type B" evidence="5">
    <location>
        <begin position="78"/>
        <end position="300"/>
    </location>
</feature>
<keyword evidence="7" id="KW-1185">Reference proteome</keyword>
<dbReference type="InterPro" id="IPR029058">
    <property type="entry name" value="AB_hydrolase_fold"/>
</dbReference>
<dbReference type="Gene3D" id="3.40.50.1820">
    <property type="entry name" value="alpha/beta hydrolase"/>
    <property type="match status" value="1"/>
</dbReference>
<dbReference type="Pfam" id="PF00135">
    <property type="entry name" value="COesterase"/>
    <property type="match status" value="1"/>
</dbReference>
<proteinExistence type="inferred from homology"/>
<comment type="caution">
    <text evidence="6">The sequence shown here is derived from an EMBL/GenBank/DDBJ whole genome shotgun (WGS) entry which is preliminary data.</text>
</comment>